<sequence length="413" mass="44400">MAIHTHTDIIDVCIVGAGLSGVYAAYLLQGYSVAVFDARCRVGGRLLTAEEQGGVDLGGSWIWPSSEYVMKGFVDQFRIKTVDQYANGESFVRTSDGKRLSIPPGEASQCIACGGGAVRVSGGAASMVHTLLQNDKHDTHDNLSIHLGMRVVGIEHGGDVMRVIYEAEETNNKVGTKSIRCRAAILAAPPKVLANSIRFHPPLPKIKIDSMLATPTWMEDYGKVAVSFPQNWWRRLNMSAESIDQKGPVSTWWESCSGNDGDGLYPTLSGFVTATGAKDLQKLENSEALHDHVMDSLTDIYAIDAAEMGMQLDAVGVKINGSADTHGISVMKGGIIVSYKSWLKDCHTNSPPSEVVDFACDYGDVDLQRSVGSLFFAGTETSHGSGHMEGAIVSAQRAAEEVLQYLRLLGTTG</sequence>
<dbReference type="SUPFAM" id="SSF51905">
    <property type="entry name" value="FAD/NAD(P)-binding domain"/>
    <property type="match status" value="1"/>
</dbReference>
<name>A0ABD3MN51_9STRA</name>
<evidence type="ECO:0000256" key="3">
    <source>
        <dbReference type="ARBA" id="ARBA00048448"/>
    </source>
</evidence>
<accession>A0ABD3MN51</accession>
<dbReference type="PANTHER" id="PTHR43563:SF1">
    <property type="entry name" value="AMINE OXIDASE [FLAVIN-CONTAINING] B"/>
    <property type="match status" value="1"/>
</dbReference>
<organism evidence="5 6">
    <name type="scientific">Discostella pseudostelligera</name>
    <dbReference type="NCBI Taxonomy" id="259834"/>
    <lineage>
        <taxon>Eukaryota</taxon>
        <taxon>Sar</taxon>
        <taxon>Stramenopiles</taxon>
        <taxon>Ochrophyta</taxon>
        <taxon>Bacillariophyta</taxon>
        <taxon>Coscinodiscophyceae</taxon>
        <taxon>Thalassiosirophycidae</taxon>
        <taxon>Stephanodiscales</taxon>
        <taxon>Stephanodiscaceae</taxon>
        <taxon>Discostella</taxon>
    </lineage>
</organism>
<evidence type="ECO:0000313" key="5">
    <source>
        <dbReference type="EMBL" id="KAL3765087.1"/>
    </source>
</evidence>
<dbReference type="InterPro" id="IPR050703">
    <property type="entry name" value="Flavin_MAO"/>
</dbReference>
<keyword evidence="6" id="KW-1185">Reference proteome</keyword>
<dbReference type="EMBL" id="JALLBG020000099">
    <property type="protein sequence ID" value="KAL3765087.1"/>
    <property type="molecule type" value="Genomic_DNA"/>
</dbReference>
<dbReference type="GO" id="GO:0097621">
    <property type="term" value="F:monoamine oxidase activity"/>
    <property type="evidence" value="ECO:0007669"/>
    <property type="project" value="UniProtKB-EC"/>
</dbReference>
<comment type="catalytic activity">
    <reaction evidence="3">
        <text>a secondary aliphatic amine + O2 + H2O = a primary amine + an aldehyde + H2O2</text>
        <dbReference type="Rhea" id="RHEA:26414"/>
        <dbReference type="ChEBI" id="CHEBI:15377"/>
        <dbReference type="ChEBI" id="CHEBI:15379"/>
        <dbReference type="ChEBI" id="CHEBI:16240"/>
        <dbReference type="ChEBI" id="CHEBI:17478"/>
        <dbReference type="ChEBI" id="CHEBI:58855"/>
        <dbReference type="ChEBI" id="CHEBI:65296"/>
        <dbReference type="EC" id="1.4.3.4"/>
    </reaction>
</comment>
<dbReference type="Proteomes" id="UP001530293">
    <property type="component" value="Unassembled WGS sequence"/>
</dbReference>
<evidence type="ECO:0000313" key="6">
    <source>
        <dbReference type="Proteomes" id="UP001530293"/>
    </source>
</evidence>
<evidence type="ECO:0000259" key="4">
    <source>
        <dbReference type="Pfam" id="PF01593"/>
    </source>
</evidence>
<proteinExistence type="inferred from homology"/>
<dbReference type="AlphaFoldDB" id="A0ABD3MN51"/>
<dbReference type="PANTHER" id="PTHR43563">
    <property type="entry name" value="AMINE OXIDASE"/>
    <property type="match status" value="1"/>
</dbReference>
<gene>
    <name evidence="5" type="ORF">ACHAWU_009455</name>
</gene>
<feature type="domain" description="Amine oxidase" evidence="4">
    <location>
        <begin position="114"/>
        <end position="403"/>
    </location>
</feature>
<dbReference type="Pfam" id="PF01593">
    <property type="entry name" value="Amino_oxidase"/>
    <property type="match status" value="1"/>
</dbReference>
<evidence type="ECO:0000256" key="1">
    <source>
        <dbReference type="ARBA" id="ARBA00005995"/>
    </source>
</evidence>
<dbReference type="Pfam" id="PF13450">
    <property type="entry name" value="NAD_binding_8"/>
    <property type="match status" value="1"/>
</dbReference>
<dbReference type="Gene3D" id="3.50.50.60">
    <property type="entry name" value="FAD/NAD(P)-binding domain"/>
    <property type="match status" value="2"/>
</dbReference>
<dbReference type="SUPFAM" id="SSF54373">
    <property type="entry name" value="FAD-linked reductases, C-terminal domain"/>
    <property type="match status" value="1"/>
</dbReference>
<comment type="caution">
    <text evidence="5">The sequence shown here is derived from an EMBL/GenBank/DDBJ whole genome shotgun (WGS) entry which is preliminary data.</text>
</comment>
<dbReference type="InterPro" id="IPR002937">
    <property type="entry name" value="Amino_oxidase"/>
</dbReference>
<dbReference type="EC" id="1.4.3.4" evidence="2"/>
<comment type="similarity">
    <text evidence="1">Belongs to the flavin monoamine oxidase family.</text>
</comment>
<evidence type="ECO:0000256" key="2">
    <source>
        <dbReference type="ARBA" id="ARBA00012804"/>
    </source>
</evidence>
<protein>
    <recommendedName>
        <fullName evidence="2">monoamine oxidase</fullName>
        <ecNumber evidence="2">1.4.3.4</ecNumber>
    </recommendedName>
</protein>
<reference evidence="5 6" key="1">
    <citation type="submission" date="2024-10" db="EMBL/GenBank/DDBJ databases">
        <title>Updated reference genomes for cyclostephanoid diatoms.</title>
        <authorList>
            <person name="Roberts W.R."/>
            <person name="Alverson A.J."/>
        </authorList>
    </citation>
    <scope>NUCLEOTIDE SEQUENCE [LARGE SCALE GENOMIC DNA]</scope>
    <source>
        <strain evidence="5 6">AJA232-27</strain>
    </source>
</reference>
<dbReference type="InterPro" id="IPR036188">
    <property type="entry name" value="FAD/NAD-bd_sf"/>
</dbReference>